<dbReference type="KEGG" id="vg:4363318"/>
<keyword evidence="3" id="KW-1185">Reference proteome</keyword>
<name>Q070J6_CPRVZ</name>
<feature type="region of interest" description="Disordered" evidence="1">
    <location>
        <begin position="509"/>
        <end position="581"/>
    </location>
</feature>
<evidence type="ECO:0000313" key="2">
    <source>
        <dbReference type="EMBL" id="ABJ08946.1"/>
    </source>
</evidence>
<organismHost>
    <name type="scientific">Crocodylus porosus</name>
    <name type="common">Saltwater crocodile</name>
    <name type="synonym">Estuarine crocodile</name>
    <dbReference type="NCBI Taxonomy" id="8502"/>
</organismHost>
<dbReference type="InterPro" id="IPR021155">
    <property type="entry name" value="Poxvirus_E2/O1"/>
</dbReference>
<feature type="compositionally biased region" description="Low complexity" evidence="1">
    <location>
        <begin position="532"/>
        <end position="554"/>
    </location>
</feature>
<dbReference type="Pfam" id="PF04497">
    <property type="entry name" value="Pox_E2-like"/>
    <property type="match status" value="1"/>
</dbReference>
<feature type="compositionally biased region" description="Acidic residues" evidence="1">
    <location>
        <begin position="555"/>
        <end position="571"/>
    </location>
</feature>
<organism evidence="2 3">
    <name type="scientific">Nile crocodilepox virus (isolate Crocodylus niloticus/Zimbabwe/Ume/2001)</name>
    <name type="common">CRV</name>
    <dbReference type="NCBI Taxonomy" id="1289473"/>
    <lineage>
        <taxon>Viruses</taxon>
        <taxon>Varidnaviria</taxon>
        <taxon>Bamfordvirae</taxon>
        <taxon>Nucleocytoviricota</taxon>
        <taxon>Pokkesviricetes</taxon>
        <taxon>Chitovirales</taxon>
        <taxon>Poxviridae</taxon>
        <taxon>Chordopoxvirinae</taxon>
        <taxon>Crocodylidpoxvirus</taxon>
        <taxon>Crocodylidpoxvirus nilecrocodilepox</taxon>
        <taxon>Nile crocodilepox virus</taxon>
    </lineage>
</organism>
<sequence>MFHSYATRRALLALLDAFSGLENEYALPEGDADSTPMEEAFRELCRTDALELFRAGLYPRRLPDALYDAVVREDPCRVALFRPAAVRFEDLVAAVCVERDTSRLAEHVRYYQHWLAEVDSPLLLARCLPHFRLLDDDVEFLQARHGLRLIDLCRLGGCGVLRETSFLLDAREISELLAEDAGQAGALYRHQYVAPNSLSANWRALGIPPVNEGLADSTDPVVAAEALEALCSRGDAEGLFLLLEHLAPRVAGGDYFTLRASRLIAGSAPPSVLGVLAGYVREYLPDRDWGALSNVLLGERRRLMEADLLDARTLSVACHYPDRYADDLEAIGRRVLAAERYDLFHVVAPALPDCFHTEEVYAATIEALAAAGQRADLSRFRFLTRALMLRGAALGHDVAEFLGPLSVEEVSSHPELLFRDAACLSLPGLFNRFPQLIADFVARLGFNFEIMARAIFARPLTYEAASRMILAYADYSALDAEDRLEEFRDHARRLDRCVWEHRHSFRTLRPPADGKRSSGSSSRPCTPKRSRASAMSVSGRSSVSSSDASISEATIADDSDADDENEDDDAFLPEPAKPRLCPTRRGLAAGLATHRPEDVEDLANRLFDLGNLAAHGLLYPDASVFGDALPTDGIVDGRYAFPAGFAAPRRAAMGALRPEGYVRFCRLAERYARRGRDAAHDNLLSFAGLLAAYVVSAAVTAATLGLLPSADEARLFLQMACMYLLSGAGTIDSVVPVPDAAVVEIRNYADAGGGPLARTAELALGASSIIINHPKFH</sequence>
<organismHost>
    <name type="scientific">Crocodylus niloticus</name>
    <name type="common">Nile crocodile</name>
    <name type="synonym">African crocodile</name>
    <dbReference type="NCBI Taxonomy" id="8501"/>
</organismHost>
<accession>Q070J6</accession>
<protein>
    <submittedName>
        <fullName evidence="2">E2L/O1L-like protein</fullName>
    </submittedName>
</protein>
<gene>
    <name evidence="2" type="ORF">CRV055</name>
</gene>
<evidence type="ECO:0000256" key="1">
    <source>
        <dbReference type="SAM" id="MobiDB-lite"/>
    </source>
</evidence>
<evidence type="ECO:0000313" key="3">
    <source>
        <dbReference type="Proteomes" id="UP000011300"/>
    </source>
</evidence>
<reference evidence="2 3" key="1">
    <citation type="journal article" date="2006" name="J. Virol.">
        <title>Genome of crocodilepox virus.</title>
        <authorList>
            <person name="Afonso C.L."/>
            <person name="Tulman E.R."/>
            <person name="Delhon G."/>
            <person name="Lu Z."/>
            <person name="Viljoen G.J."/>
            <person name="Wallace D.B."/>
            <person name="Kutish G.F."/>
            <person name="Rock D.L."/>
        </authorList>
    </citation>
    <scope>NUCLEOTIDE SEQUENCE [LARGE SCALE GENOMIC DNA]</scope>
    <source>
        <strain evidence="3">Isolate Crocodylus niloticus/Zimbabwe/Ume/2001</strain>
    </source>
</reference>
<organismHost>
    <name type="scientific">Crocodylus johnstoni</name>
    <name type="common">Australian freshwater crocodile</name>
    <dbReference type="NCBI Taxonomy" id="184234"/>
</organismHost>
<dbReference type="GeneID" id="4363318"/>
<proteinExistence type="predicted"/>
<dbReference type="Proteomes" id="UP000011300">
    <property type="component" value="Segment"/>
</dbReference>
<dbReference type="EMBL" id="DQ356948">
    <property type="protein sequence ID" value="ABJ08946.1"/>
    <property type="molecule type" value="Genomic_DNA"/>
</dbReference>
<dbReference type="RefSeq" id="YP_784245.1">
    <property type="nucleotide sequence ID" value="NC_008030.1"/>
</dbReference>